<evidence type="ECO:0000256" key="1">
    <source>
        <dbReference type="SAM" id="MobiDB-lite"/>
    </source>
</evidence>
<organism evidence="2 3">
    <name type="scientific">Ceratitis capitata</name>
    <name type="common">Mediterranean fruit fly</name>
    <name type="synonym">Tephritis capitata</name>
    <dbReference type="NCBI Taxonomy" id="7213"/>
    <lineage>
        <taxon>Eukaryota</taxon>
        <taxon>Metazoa</taxon>
        <taxon>Ecdysozoa</taxon>
        <taxon>Arthropoda</taxon>
        <taxon>Hexapoda</taxon>
        <taxon>Insecta</taxon>
        <taxon>Pterygota</taxon>
        <taxon>Neoptera</taxon>
        <taxon>Endopterygota</taxon>
        <taxon>Diptera</taxon>
        <taxon>Brachycera</taxon>
        <taxon>Muscomorpha</taxon>
        <taxon>Tephritoidea</taxon>
        <taxon>Tephritidae</taxon>
        <taxon>Ceratitis</taxon>
        <taxon>Ceratitis</taxon>
    </lineage>
</organism>
<protein>
    <submittedName>
        <fullName evidence="2">(Mediterranean fruit fly) hypothetical protein</fullName>
    </submittedName>
</protein>
<gene>
    <name evidence="2" type="ORF">CCAP1982_LOCUS13123</name>
</gene>
<feature type="region of interest" description="Disordered" evidence="1">
    <location>
        <begin position="41"/>
        <end position="60"/>
    </location>
</feature>
<accession>A0A811V0W3</accession>
<dbReference type="EMBL" id="CAJHJT010000034">
    <property type="protein sequence ID" value="CAD7004730.1"/>
    <property type="molecule type" value="Genomic_DNA"/>
</dbReference>
<keyword evidence="3" id="KW-1185">Reference proteome</keyword>
<proteinExistence type="predicted"/>
<reference evidence="2" key="1">
    <citation type="submission" date="2020-11" db="EMBL/GenBank/DDBJ databases">
        <authorList>
            <person name="Whitehead M."/>
        </authorList>
    </citation>
    <scope>NUCLEOTIDE SEQUENCE</scope>
    <source>
        <strain evidence="2">EGII</strain>
    </source>
</reference>
<sequence length="99" mass="10257">MHTQIATTTNVYNNKRISVVVVFAASQSIAHLNLAKLTRTRSNSALSASTKRNSSFGSQTGSISETFTLNVSASDVGANAAASSGDASALCSFVRSTNK</sequence>
<evidence type="ECO:0000313" key="2">
    <source>
        <dbReference type="EMBL" id="CAD7004730.1"/>
    </source>
</evidence>
<evidence type="ECO:0000313" key="3">
    <source>
        <dbReference type="Proteomes" id="UP000606786"/>
    </source>
</evidence>
<name>A0A811V0W3_CERCA</name>
<comment type="caution">
    <text evidence="2">The sequence shown here is derived from an EMBL/GenBank/DDBJ whole genome shotgun (WGS) entry which is preliminary data.</text>
</comment>
<dbReference type="Proteomes" id="UP000606786">
    <property type="component" value="Unassembled WGS sequence"/>
</dbReference>
<dbReference type="AlphaFoldDB" id="A0A811V0W3"/>